<evidence type="ECO:0000313" key="1">
    <source>
        <dbReference type="EMBL" id="GLK12385.1"/>
    </source>
</evidence>
<protein>
    <submittedName>
        <fullName evidence="1">Uncharacterized protein</fullName>
    </submittedName>
</protein>
<comment type="caution">
    <text evidence="1">The sequence shown here is derived from an EMBL/GenBank/DDBJ whole genome shotgun (WGS) entry which is preliminary data.</text>
</comment>
<dbReference type="RefSeq" id="WP_271220709.1">
    <property type="nucleotide sequence ID" value="NZ_BAAAVD010000009.1"/>
</dbReference>
<dbReference type="AlphaFoldDB" id="A0A9W6MFT0"/>
<dbReference type="Proteomes" id="UP001143474">
    <property type="component" value="Unassembled WGS sequence"/>
</dbReference>
<accession>A0A9W6MFT0</accession>
<organism evidence="1 2">
    <name type="scientific">Streptosporangium carneum</name>
    <dbReference type="NCBI Taxonomy" id="47481"/>
    <lineage>
        <taxon>Bacteria</taxon>
        <taxon>Bacillati</taxon>
        <taxon>Actinomycetota</taxon>
        <taxon>Actinomycetes</taxon>
        <taxon>Streptosporangiales</taxon>
        <taxon>Streptosporangiaceae</taxon>
        <taxon>Streptosporangium</taxon>
    </lineage>
</organism>
<reference evidence="1" key="1">
    <citation type="journal article" date="2014" name="Int. J. Syst. Evol. Microbiol.">
        <title>Complete genome sequence of Corynebacterium casei LMG S-19264T (=DSM 44701T), isolated from a smear-ripened cheese.</title>
        <authorList>
            <consortium name="US DOE Joint Genome Institute (JGI-PGF)"/>
            <person name="Walter F."/>
            <person name="Albersmeier A."/>
            <person name="Kalinowski J."/>
            <person name="Ruckert C."/>
        </authorList>
    </citation>
    <scope>NUCLEOTIDE SEQUENCE</scope>
    <source>
        <strain evidence="1">VKM Ac-2007</strain>
    </source>
</reference>
<name>A0A9W6MFT0_9ACTN</name>
<reference evidence="1" key="2">
    <citation type="submission" date="2023-01" db="EMBL/GenBank/DDBJ databases">
        <authorList>
            <person name="Sun Q."/>
            <person name="Evtushenko L."/>
        </authorList>
    </citation>
    <scope>NUCLEOTIDE SEQUENCE</scope>
    <source>
        <strain evidence="1">VKM Ac-2007</strain>
    </source>
</reference>
<evidence type="ECO:0000313" key="2">
    <source>
        <dbReference type="Proteomes" id="UP001143474"/>
    </source>
</evidence>
<dbReference type="EMBL" id="BSEV01000016">
    <property type="protein sequence ID" value="GLK12385.1"/>
    <property type="molecule type" value="Genomic_DNA"/>
</dbReference>
<keyword evidence="2" id="KW-1185">Reference proteome</keyword>
<proteinExistence type="predicted"/>
<sequence length="138" mass="15630">MTDKLVWQRSVESRSGDPSHAAAVLAEELRNLGMPVDIHRGDRVALVSVWIDLVVWTNGISYHWWSGTVSARGRWLYAYSPANDPVAAARRIAVRYAELRKGHPFSGLVEEAQCVLPDDRRPVDLRGRHRFVPYAQPE</sequence>
<gene>
    <name evidence="1" type="ORF">GCM10017600_57950</name>
</gene>